<dbReference type="InterPro" id="IPR011109">
    <property type="entry name" value="DNA_bind_recombinase_dom"/>
</dbReference>
<dbReference type="Pfam" id="PF07508">
    <property type="entry name" value="Recombinase"/>
    <property type="match status" value="1"/>
</dbReference>
<dbReference type="GO" id="GO:0003677">
    <property type="term" value="F:DNA binding"/>
    <property type="evidence" value="ECO:0007669"/>
    <property type="project" value="InterPro"/>
</dbReference>
<proteinExistence type="predicted"/>
<dbReference type="Gene3D" id="3.90.1750.20">
    <property type="entry name" value="Putative Large Serine Recombinase, Chain B, Domain 2"/>
    <property type="match status" value="1"/>
</dbReference>
<dbReference type="Gene3D" id="3.40.50.1390">
    <property type="entry name" value="Resolvase, N-terminal catalytic domain"/>
    <property type="match status" value="1"/>
</dbReference>
<dbReference type="PANTHER" id="PTHR30461">
    <property type="entry name" value="DNA-INVERTASE FROM LAMBDOID PROPHAGE"/>
    <property type="match status" value="1"/>
</dbReference>
<dbReference type="EMBL" id="SNZR01000018">
    <property type="protein sequence ID" value="TDR85290.1"/>
    <property type="molecule type" value="Genomic_DNA"/>
</dbReference>
<keyword evidence="3" id="KW-1185">Reference proteome</keyword>
<dbReference type="InterPro" id="IPR050639">
    <property type="entry name" value="SSR_resolvase"/>
</dbReference>
<reference evidence="2 3" key="1">
    <citation type="submission" date="2019-03" db="EMBL/GenBank/DDBJ databases">
        <title>Genomic Encyclopedia of Type Strains, Phase IV (KMG-IV): sequencing the most valuable type-strain genomes for metagenomic binning, comparative biology and taxonomic classification.</title>
        <authorList>
            <person name="Goeker M."/>
        </authorList>
    </citation>
    <scope>NUCLEOTIDE SEQUENCE [LARGE SCALE GENOMIC DNA]</scope>
    <source>
        <strain evidence="2 3">DSM 25903</strain>
    </source>
</reference>
<dbReference type="SUPFAM" id="SSF53041">
    <property type="entry name" value="Resolvase-like"/>
    <property type="match status" value="1"/>
</dbReference>
<evidence type="ECO:0000313" key="2">
    <source>
        <dbReference type="EMBL" id="TDR85290.1"/>
    </source>
</evidence>
<dbReference type="Proteomes" id="UP000295122">
    <property type="component" value="Unassembled WGS sequence"/>
</dbReference>
<comment type="caution">
    <text evidence="2">The sequence shown here is derived from an EMBL/GenBank/DDBJ whole genome shotgun (WGS) entry which is preliminary data.</text>
</comment>
<name>A0A4R7BIX5_9HYPH</name>
<dbReference type="PANTHER" id="PTHR30461:SF23">
    <property type="entry name" value="DNA RECOMBINASE-RELATED"/>
    <property type="match status" value="1"/>
</dbReference>
<dbReference type="InterPro" id="IPR038109">
    <property type="entry name" value="DNA_bind_recomb_sf"/>
</dbReference>
<dbReference type="InterPro" id="IPR006119">
    <property type="entry name" value="Resolv_N"/>
</dbReference>
<evidence type="ECO:0000313" key="3">
    <source>
        <dbReference type="Proteomes" id="UP000295122"/>
    </source>
</evidence>
<dbReference type="PROSITE" id="PS51737">
    <property type="entry name" value="RECOMBINASE_DNA_BIND"/>
    <property type="match status" value="1"/>
</dbReference>
<gene>
    <name evidence="2" type="ORF">EV668_4843</name>
</gene>
<dbReference type="SMART" id="SM00857">
    <property type="entry name" value="Resolvase"/>
    <property type="match status" value="1"/>
</dbReference>
<dbReference type="GO" id="GO:0000150">
    <property type="term" value="F:DNA strand exchange activity"/>
    <property type="evidence" value="ECO:0007669"/>
    <property type="project" value="InterPro"/>
</dbReference>
<dbReference type="Pfam" id="PF00239">
    <property type="entry name" value="Resolvase"/>
    <property type="match status" value="1"/>
</dbReference>
<dbReference type="CDD" id="cd00338">
    <property type="entry name" value="Ser_Recombinase"/>
    <property type="match status" value="1"/>
</dbReference>
<dbReference type="FunFam" id="3.40.50.1390:FF:000008">
    <property type="entry name" value="DNA recombinase"/>
    <property type="match status" value="1"/>
</dbReference>
<dbReference type="AlphaFoldDB" id="A0A4R7BIX5"/>
<evidence type="ECO:0000259" key="1">
    <source>
        <dbReference type="PROSITE" id="PS51737"/>
    </source>
</evidence>
<feature type="domain" description="Recombinase" evidence="1">
    <location>
        <begin position="196"/>
        <end position="319"/>
    </location>
</feature>
<organism evidence="2 3">
    <name type="scientific">Enterovirga rhinocerotis</name>
    <dbReference type="NCBI Taxonomy" id="1339210"/>
    <lineage>
        <taxon>Bacteria</taxon>
        <taxon>Pseudomonadati</taxon>
        <taxon>Pseudomonadota</taxon>
        <taxon>Alphaproteobacteria</taxon>
        <taxon>Hyphomicrobiales</taxon>
        <taxon>Methylobacteriaceae</taxon>
        <taxon>Enterovirga</taxon>
    </lineage>
</organism>
<sequence length="518" mass="57746">MGRVGSRETREEGTVRAAAYVRMSTDLQKYSTENQMDRIAAFAERRGFEIVSSYEDAGRSGLTIDGREALQRLMADVTSGRADFEAILVYDVSRWGRFQDADEGAYHEHLCRRAGITVHYCAEQFDNDGSIGSTLLKAVKRVMAGEYSRELSVKVFAGQCRLIERGYRQGGMAGFGLRRLLVDEHGAVKGELGIGERKSLQTDRVVLVPGPEEEVAAVRRMYRMFGAGTSEHDIAEALNREGLRTDLGRPWTRGTVHQILTNPKYVGDNVYNRVSNKLKQKRVVNAPELWVVAKAAFPAVVDGDLFERARAIVEERSRRFDDDVLLALLSDLLRATGALSSLVIDECEDMPSSSVYRNRFGSLLRAYRLVGYAPDRDYRYLETNRHLRMLHPETVAAVVAGLERAGGTVTRDPATDLLTVNDEFTASVVIARHRSTQAGYSRWHVRLDAGLVPDITVAVRMDEGNVAARDYYVLPRIDMAEPLLRLAEGNGLALDAYRFDDLDFFFSLAARAGFAEAA</sequence>
<protein>
    <submittedName>
        <fullName evidence="2">DNA invertase Pin-like site-specific DNA recombinase</fullName>
    </submittedName>
</protein>
<dbReference type="InterPro" id="IPR036162">
    <property type="entry name" value="Resolvase-like_N_sf"/>
</dbReference>
<accession>A0A4R7BIX5</accession>
<dbReference type="RefSeq" id="WP_425359654.1">
    <property type="nucleotide sequence ID" value="NZ_SNZR01000018.1"/>
</dbReference>